<keyword evidence="3" id="KW-0963">Cytoplasm</keyword>
<comment type="caution">
    <text evidence="12">The sequence shown here is derived from an EMBL/GenBank/DDBJ whole genome shotgun (WGS) entry which is preliminary data.</text>
</comment>
<keyword evidence="8" id="KW-0175">Coiled coil</keyword>
<feature type="coiled-coil region" evidence="8">
    <location>
        <begin position="215"/>
        <end position="253"/>
    </location>
</feature>
<dbReference type="InterPro" id="IPR050143">
    <property type="entry name" value="TRIM/RBCC"/>
</dbReference>
<dbReference type="SMART" id="SM00336">
    <property type="entry name" value="BBOX"/>
    <property type="match status" value="2"/>
</dbReference>
<reference evidence="12 13" key="1">
    <citation type="submission" date="2024-09" db="EMBL/GenBank/DDBJ databases">
        <title>A chromosome-level genome assembly of Gray's grenadier anchovy, Coilia grayii.</title>
        <authorList>
            <person name="Fu Z."/>
        </authorList>
    </citation>
    <scope>NUCLEOTIDE SEQUENCE [LARGE SCALE GENOMIC DNA]</scope>
    <source>
        <strain evidence="12">G4</strain>
        <tissue evidence="12">Muscle</tissue>
    </source>
</reference>
<gene>
    <name evidence="12" type="ORF">ACEWY4_022790</name>
</gene>
<evidence type="ECO:0000256" key="7">
    <source>
        <dbReference type="PROSITE-ProRule" id="PRU00024"/>
    </source>
</evidence>
<dbReference type="InterPro" id="IPR017907">
    <property type="entry name" value="Znf_RING_CS"/>
</dbReference>
<dbReference type="Pfam" id="PF13445">
    <property type="entry name" value="zf-RING_UBOX"/>
    <property type="match status" value="1"/>
</dbReference>
<evidence type="ECO:0000313" key="12">
    <source>
        <dbReference type="EMBL" id="KAL2080937.1"/>
    </source>
</evidence>
<dbReference type="PRINTS" id="PR01407">
    <property type="entry name" value="BUTYPHLNCDUF"/>
</dbReference>
<comment type="similarity">
    <text evidence="2">Belongs to the TRIM/RBCC family.</text>
</comment>
<dbReference type="Pfam" id="PF13765">
    <property type="entry name" value="PRY"/>
    <property type="match status" value="1"/>
</dbReference>
<dbReference type="PROSITE" id="PS50188">
    <property type="entry name" value="B302_SPRY"/>
    <property type="match status" value="1"/>
</dbReference>
<dbReference type="PROSITE" id="PS50089">
    <property type="entry name" value="ZF_RING_2"/>
    <property type="match status" value="2"/>
</dbReference>
<evidence type="ECO:0000256" key="5">
    <source>
        <dbReference type="ARBA" id="ARBA00022771"/>
    </source>
</evidence>
<dbReference type="InterPro" id="IPR000315">
    <property type="entry name" value="Znf_B-box"/>
</dbReference>
<feature type="domain" description="B box-type" evidence="10">
    <location>
        <begin position="79"/>
        <end position="120"/>
    </location>
</feature>
<evidence type="ECO:0000256" key="1">
    <source>
        <dbReference type="ARBA" id="ARBA00004496"/>
    </source>
</evidence>
<evidence type="ECO:0000256" key="3">
    <source>
        <dbReference type="ARBA" id="ARBA00022490"/>
    </source>
</evidence>
<dbReference type="CDD" id="cd12893">
    <property type="entry name" value="SPRY_PRY_TRIM35"/>
    <property type="match status" value="1"/>
</dbReference>
<keyword evidence="6" id="KW-0862">Zinc</keyword>
<dbReference type="SMART" id="SM00589">
    <property type="entry name" value="PRY"/>
    <property type="match status" value="1"/>
</dbReference>
<feature type="domain" description="RING-type" evidence="9">
    <location>
        <begin position="13"/>
        <end position="53"/>
    </location>
</feature>
<dbReference type="InterPro" id="IPR043136">
    <property type="entry name" value="B30.2/SPRY_sf"/>
</dbReference>
<dbReference type="Gene3D" id="3.30.160.60">
    <property type="entry name" value="Classic Zinc Finger"/>
    <property type="match status" value="2"/>
</dbReference>
<dbReference type="Gene3D" id="2.60.120.920">
    <property type="match status" value="2"/>
</dbReference>
<evidence type="ECO:0000256" key="8">
    <source>
        <dbReference type="SAM" id="Coils"/>
    </source>
</evidence>
<feature type="domain" description="B30.2/SPRY" evidence="11">
    <location>
        <begin position="754"/>
        <end position="945"/>
    </location>
</feature>
<keyword evidence="4" id="KW-0479">Metal-binding</keyword>
<dbReference type="InterPro" id="IPR013320">
    <property type="entry name" value="ConA-like_dom_sf"/>
</dbReference>
<organism evidence="12 13">
    <name type="scientific">Coilia grayii</name>
    <name type="common">Gray's grenadier anchovy</name>
    <dbReference type="NCBI Taxonomy" id="363190"/>
    <lineage>
        <taxon>Eukaryota</taxon>
        <taxon>Metazoa</taxon>
        <taxon>Chordata</taxon>
        <taxon>Craniata</taxon>
        <taxon>Vertebrata</taxon>
        <taxon>Euteleostomi</taxon>
        <taxon>Actinopterygii</taxon>
        <taxon>Neopterygii</taxon>
        <taxon>Teleostei</taxon>
        <taxon>Clupei</taxon>
        <taxon>Clupeiformes</taxon>
        <taxon>Clupeoidei</taxon>
        <taxon>Engraulidae</taxon>
        <taxon>Coilinae</taxon>
        <taxon>Coilia</taxon>
    </lineage>
</organism>
<dbReference type="InterPro" id="IPR013083">
    <property type="entry name" value="Znf_RING/FYVE/PHD"/>
</dbReference>
<dbReference type="InterPro" id="IPR003877">
    <property type="entry name" value="SPRY_dom"/>
</dbReference>
<evidence type="ECO:0000256" key="6">
    <source>
        <dbReference type="ARBA" id="ARBA00022833"/>
    </source>
</evidence>
<sequence>MASISVSEEDLCCPVCCDIFKDPVLLTCSHSICKGCLKTFWETKGSRECPVCRTTSKTEPPCNLHLKNLCEAFSKERSQKKPICTLHHSELKLYCEDDKQLVCVVCRDSKLHKNHNFSPIDEAAGEHEETLRTTLKPLQDKLKRFNDVKLTWDTTAEHIKVTWLMSNTALPFLSGRTLNKTCVILQVQAQHTEKQIKQKFEKLHQFLRDEEAARIAALREEEEQKSQMMKKKIEKTSKDIASLSDTIRAIEEQMGADDITFLQVRNRSQCTLQDPERVSGDLINVAKHLGNLTFTVWEKMKDLTQQLPDNPERLDSYEWVVGSEGFNSGTHCWDVEVNNRNDWYLGLVTESTSRSWWGSPWSGFWYLGHFHSKYVARAPVPPNLVLTVQQKPQRIRGGENKVWALGVKTESRERKGLGSGHIGVWQVCCRNGQYSVKCPSQPPSPLTVRQKPQRIGQGKMASICVSEEDLSCPVCCEVYKEPVILTCAHSICTHCLKRFWDTKASRECPVCRRRCSKDIYPINLVLKNLCETFRLEGRQRELICSLHRLELRLLCEDDKQLVCLVCRDSKLHRNHKFIPISEAAQERKETLKTTLKPLQDKLESFNDVKLTCDTTAEHIKVTWLMSNTALPFLSGRTLNKTCVILQVQAQHTEKQIKQEFEKLHQFLRDEEAARIAALREEEEQKSRMMKEKIEKMSRDIAYLSHTIRAIEEQMGADDITFLQVRNRCFSFFVFCTLQDPERLSGALINVAKHLGNLKFRVWQKMKDLAQYTPVILDPNTAHPQLILSEDLTSVRYSKERQQLPDNPERFDTYCVVGSEGFNSGTHCWDVEVNDSGYWDLGLVTESTSRSGGNSVFSGFWRIIISFGKYEARSPGTAAIPLTVEQKPQRIRVQLDWDRGELSFTNPDNNTHLHTFTHTFTERVFPCFCAVACSVAIVPVKPAVKVHCRFL</sequence>
<evidence type="ECO:0000259" key="9">
    <source>
        <dbReference type="PROSITE" id="PS50089"/>
    </source>
</evidence>
<dbReference type="Pfam" id="PF00097">
    <property type="entry name" value="zf-C3HC4"/>
    <property type="match status" value="1"/>
</dbReference>
<evidence type="ECO:0000259" key="10">
    <source>
        <dbReference type="PROSITE" id="PS50119"/>
    </source>
</evidence>
<dbReference type="PROSITE" id="PS50119">
    <property type="entry name" value="ZF_BBOX"/>
    <property type="match status" value="2"/>
</dbReference>
<feature type="domain" description="B box-type" evidence="10">
    <location>
        <begin position="539"/>
        <end position="580"/>
    </location>
</feature>
<keyword evidence="13" id="KW-1185">Reference proteome</keyword>
<evidence type="ECO:0000259" key="11">
    <source>
        <dbReference type="PROSITE" id="PS50188"/>
    </source>
</evidence>
<evidence type="ECO:0000256" key="4">
    <source>
        <dbReference type="ARBA" id="ARBA00022723"/>
    </source>
</evidence>
<dbReference type="Pfam" id="PF00643">
    <property type="entry name" value="zf-B_box"/>
    <property type="match status" value="2"/>
</dbReference>
<dbReference type="AlphaFoldDB" id="A0ABD1J1I6"/>
<dbReference type="InterPro" id="IPR001870">
    <property type="entry name" value="B30.2/SPRY"/>
</dbReference>
<dbReference type="SMART" id="SM00449">
    <property type="entry name" value="SPRY"/>
    <property type="match status" value="1"/>
</dbReference>
<dbReference type="SUPFAM" id="SSF57850">
    <property type="entry name" value="RING/U-box"/>
    <property type="match status" value="2"/>
</dbReference>
<dbReference type="CDD" id="cd22249">
    <property type="entry name" value="UDM1_RNF168_RNF169-like"/>
    <property type="match status" value="1"/>
</dbReference>
<protein>
    <submittedName>
        <fullName evidence="12">Uncharacterized protein</fullName>
    </submittedName>
</protein>
<dbReference type="FunFam" id="2.60.120.920:FF:000004">
    <property type="entry name" value="Butyrophilin subfamily 1 member A1"/>
    <property type="match status" value="1"/>
</dbReference>
<dbReference type="EMBL" id="JBHFQA010000020">
    <property type="protein sequence ID" value="KAL2080937.1"/>
    <property type="molecule type" value="Genomic_DNA"/>
</dbReference>
<feature type="domain" description="RING-type" evidence="9">
    <location>
        <begin position="472"/>
        <end position="512"/>
    </location>
</feature>
<dbReference type="SUPFAM" id="SSF57845">
    <property type="entry name" value="B-box zinc-binding domain"/>
    <property type="match status" value="2"/>
</dbReference>
<evidence type="ECO:0000313" key="13">
    <source>
        <dbReference type="Proteomes" id="UP001591681"/>
    </source>
</evidence>
<dbReference type="SMART" id="SM00184">
    <property type="entry name" value="RING"/>
    <property type="match status" value="2"/>
</dbReference>
<dbReference type="InterPro" id="IPR003879">
    <property type="entry name" value="Butyrophylin_SPRY"/>
</dbReference>
<dbReference type="InterPro" id="IPR027370">
    <property type="entry name" value="Znf-RING_euk"/>
</dbReference>
<dbReference type="InterPro" id="IPR001841">
    <property type="entry name" value="Znf_RING"/>
</dbReference>
<dbReference type="Proteomes" id="UP001591681">
    <property type="component" value="Unassembled WGS sequence"/>
</dbReference>
<dbReference type="InterPro" id="IPR006574">
    <property type="entry name" value="PRY"/>
</dbReference>
<dbReference type="InterPro" id="IPR018957">
    <property type="entry name" value="Znf_C3HC4_RING-type"/>
</dbReference>
<accession>A0ABD1J1I6</accession>
<keyword evidence="5 7" id="KW-0863">Zinc-finger</keyword>
<proteinExistence type="inferred from homology"/>
<dbReference type="Gene3D" id="3.30.40.10">
    <property type="entry name" value="Zinc/RING finger domain, C3HC4 (zinc finger)"/>
    <property type="match status" value="2"/>
</dbReference>
<evidence type="ECO:0000256" key="2">
    <source>
        <dbReference type="ARBA" id="ARBA00008518"/>
    </source>
</evidence>
<dbReference type="PANTHER" id="PTHR24103">
    <property type="entry name" value="E3 UBIQUITIN-PROTEIN LIGASE TRIM"/>
    <property type="match status" value="1"/>
</dbReference>
<dbReference type="Pfam" id="PF00622">
    <property type="entry name" value="SPRY"/>
    <property type="match status" value="1"/>
</dbReference>
<dbReference type="PROSITE" id="PS00518">
    <property type="entry name" value="ZF_RING_1"/>
    <property type="match status" value="2"/>
</dbReference>
<name>A0ABD1J1I6_9TELE</name>
<comment type="subcellular location">
    <subcellularLocation>
        <location evidence="1">Cytoplasm</location>
    </subcellularLocation>
</comment>
<dbReference type="GO" id="GO:0005737">
    <property type="term" value="C:cytoplasm"/>
    <property type="evidence" value="ECO:0007669"/>
    <property type="project" value="UniProtKB-SubCell"/>
</dbReference>
<dbReference type="GO" id="GO:0008270">
    <property type="term" value="F:zinc ion binding"/>
    <property type="evidence" value="ECO:0007669"/>
    <property type="project" value="UniProtKB-KW"/>
</dbReference>
<dbReference type="SUPFAM" id="SSF49899">
    <property type="entry name" value="Concanavalin A-like lectins/glucanases"/>
    <property type="match status" value="2"/>
</dbReference>